<evidence type="ECO:0000313" key="1">
    <source>
        <dbReference type="EMBL" id="KAG9481821.1"/>
    </source>
</evidence>
<gene>
    <name evidence="1" type="ORF">GDO78_010835</name>
</gene>
<proteinExistence type="predicted"/>
<keyword evidence="2" id="KW-1185">Reference proteome</keyword>
<evidence type="ECO:0000313" key="2">
    <source>
        <dbReference type="Proteomes" id="UP000770717"/>
    </source>
</evidence>
<dbReference type="EMBL" id="WNTK01000006">
    <property type="protein sequence ID" value="KAG9481821.1"/>
    <property type="molecule type" value="Genomic_DNA"/>
</dbReference>
<dbReference type="Proteomes" id="UP000770717">
    <property type="component" value="Unassembled WGS sequence"/>
</dbReference>
<protein>
    <submittedName>
        <fullName evidence="1">Uncharacterized protein</fullName>
    </submittedName>
</protein>
<sequence length="67" mass="7529">MKTSTHSQPFQGCELALHSTYKGKTYIKGKVPSHSWVSRHSCSYYMAQRCQDDDTIHPPSAQSQASL</sequence>
<comment type="caution">
    <text evidence="1">The sequence shown here is derived from an EMBL/GenBank/DDBJ whole genome shotgun (WGS) entry which is preliminary data.</text>
</comment>
<name>A0A8J6K7C0_ELECQ</name>
<organism evidence="1 2">
    <name type="scientific">Eleutherodactylus coqui</name>
    <name type="common">Puerto Rican coqui</name>
    <dbReference type="NCBI Taxonomy" id="57060"/>
    <lineage>
        <taxon>Eukaryota</taxon>
        <taxon>Metazoa</taxon>
        <taxon>Chordata</taxon>
        <taxon>Craniata</taxon>
        <taxon>Vertebrata</taxon>
        <taxon>Euteleostomi</taxon>
        <taxon>Amphibia</taxon>
        <taxon>Batrachia</taxon>
        <taxon>Anura</taxon>
        <taxon>Neobatrachia</taxon>
        <taxon>Hyloidea</taxon>
        <taxon>Eleutherodactylidae</taxon>
        <taxon>Eleutherodactylinae</taxon>
        <taxon>Eleutherodactylus</taxon>
        <taxon>Eleutherodactylus</taxon>
    </lineage>
</organism>
<accession>A0A8J6K7C0</accession>
<dbReference type="AlphaFoldDB" id="A0A8J6K7C0"/>
<reference evidence="1" key="1">
    <citation type="thesis" date="2020" institute="ProQuest LLC" country="789 East Eisenhower Parkway, Ann Arbor, MI, USA">
        <title>Comparative Genomics and Chromosome Evolution.</title>
        <authorList>
            <person name="Mudd A.B."/>
        </authorList>
    </citation>
    <scope>NUCLEOTIDE SEQUENCE</scope>
    <source>
        <strain evidence="1">HN-11 Male</strain>
        <tissue evidence="1">Kidney and liver</tissue>
    </source>
</reference>